<dbReference type="Gene3D" id="3.40.50.1700">
    <property type="entry name" value="Glycoside hydrolase family 3 C-terminal domain"/>
    <property type="match status" value="1"/>
</dbReference>
<keyword evidence="3" id="KW-0472">Membrane</keyword>
<feature type="transmembrane region" description="Helical" evidence="3">
    <location>
        <begin position="64"/>
        <end position="86"/>
    </location>
</feature>
<dbReference type="InterPro" id="IPR017853">
    <property type="entry name" value="GH"/>
</dbReference>
<dbReference type="PANTHER" id="PTHR42715:SF10">
    <property type="entry name" value="BETA-GLUCOSIDASE"/>
    <property type="match status" value="1"/>
</dbReference>
<dbReference type="InterPro" id="IPR002772">
    <property type="entry name" value="Glyco_hydro_3_C"/>
</dbReference>
<feature type="transmembrane region" description="Helical" evidence="3">
    <location>
        <begin position="971"/>
        <end position="992"/>
    </location>
</feature>
<keyword evidence="6" id="KW-1185">Reference proteome</keyword>
<dbReference type="Pfam" id="PF14310">
    <property type="entry name" value="Fn3-like"/>
    <property type="match status" value="1"/>
</dbReference>
<dbReference type="InterPro" id="IPR013783">
    <property type="entry name" value="Ig-like_fold"/>
</dbReference>
<evidence type="ECO:0000313" key="6">
    <source>
        <dbReference type="Proteomes" id="UP000363661"/>
    </source>
</evidence>
<evidence type="ECO:0000259" key="4">
    <source>
        <dbReference type="SMART" id="SM01217"/>
    </source>
</evidence>
<dbReference type="InterPro" id="IPR026891">
    <property type="entry name" value="Fn3-like"/>
</dbReference>
<organism evidence="5 6">
    <name type="scientific">[Ruminococcus] torques</name>
    <dbReference type="NCBI Taxonomy" id="33039"/>
    <lineage>
        <taxon>Bacteria</taxon>
        <taxon>Bacillati</taxon>
        <taxon>Bacillota</taxon>
        <taxon>Clostridia</taxon>
        <taxon>Lachnospirales</taxon>
        <taxon>Lachnospiraceae</taxon>
        <taxon>Mediterraneibacter</taxon>
    </lineage>
</organism>
<dbReference type="GO" id="GO:0008422">
    <property type="term" value="F:beta-glucosidase activity"/>
    <property type="evidence" value="ECO:0007669"/>
    <property type="project" value="UniProtKB-EC"/>
</dbReference>
<dbReference type="SMART" id="SM01217">
    <property type="entry name" value="Fn3_like"/>
    <property type="match status" value="1"/>
</dbReference>
<dbReference type="EMBL" id="CABHNA010000050">
    <property type="protein sequence ID" value="VUX06423.1"/>
    <property type="molecule type" value="Genomic_DNA"/>
</dbReference>
<comment type="similarity">
    <text evidence="1">Belongs to the glycosyl hydrolase 3 family.</text>
</comment>
<dbReference type="InterPro" id="IPR036962">
    <property type="entry name" value="Glyco_hydro_3_N_sf"/>
</dbReference>
<proteinExistence type="inferred from homology"/>
<name>A0A564TGE1_9FIRM</name>
<dbReference type="RefSeq" id="WP_144366910.1">
    <property type="nucleotide sequence ID" value="NZ_CABHNA010000050.1"/>
</dbReference>
<protein>
    <submittedName>
        <fullName evidence="5">Thermostable beta-glucosidase B</fullName>
        <ecNumber evidence="5">3.2.1.21</ecNumber>
    </submittedName>
</protein>
<feature type="domain" description="Fibronectin type III-like" evidence="4">
    <location>
        <begin position="480"/>
        <end position="558"/>
    </location>
</feature>
<sequence>MTNFLVNLLSPIFTSLGVSVADLTSYIERLSGYIIAILVALVAMIVVMIAAHKAKKGVRHVIRWQAGIAFVAIVAVLVNVICYGPMYNNVSSILNAKKVELAKETTEQSRETIQKVGEEGMVLLKNKGILPLASDTKKLNVFGWDSTNPLYGGTGSGSSDSSTAISILQSLKDAGYETNESLTKMYTDYREDRPTIAMAEQDWTLPEPTKEYYTDSLMNEAKEFSDTAVVVIGRSGGEGADLPTDMKAVIDGSYKKQAENVSVTPENYGYVKGSYTNNGDYDDFDEGESYLELSNTEEDMLDTVCSQFENVIVVVNANNAMELDWVDKYEQIGAVIFAPGAGATGFEALGEIINGSVNPSGKTADTFVKDLQQTPYYNNIGLNAYTNVDDLKDQIAKNDAAYEGSMGFVNYAEGIYVGYKFYETAAEEGLIQYEDTVQYPFGYGLSYTTFDKTIENFKDNGDTVTFDVTVKNTGDVAGKDVIELYYTAPYTNGGIEKAAANLIAFEKTETLDPGAAETKSITINKEDMSSYDSEGIKISGGGYILEAGEYTISLRSDSHTVLAEEKFTVDSDIDYSKDGRSSDETVATNQFEDYSRGDFEQLSRANGFANYESACGKLSEDAYVMSDETRKAVEENVFGIYDSTKYNDDSDEMPKMEQDNGLQLADLTGKSYDDEDWDKLLDQMSFEDMSTLINVGGWQTAEIQSVGKIATSDCDGPAGLNNFITKTYGTAYPSEVLIAQTWNKDLAKEVGDSMGQEYVDADNFGWYGPAMNIHRSAFAGRNFEYYSEDGVLSGYMAANEMNGAAVKGVYPYIKHFALNDQETNRCSFLLTFASEQTIREGYLKAFELAVKGFEGNAIAAMSSFNWIGTVPSCANNGLLNNVLRGEWGFIGMVETDYDGSYGYMITDHCIRNGNDLMLGFNSAESNKLTDESATAVLAMRQACKNILYTVANSGYYADGNPAAGMSNMTKLFVTVDVILAVLLIAADAIVIVRFRKKRKNVDNAEA</sequence>
<keyword evidence="5" id="KW-0326">Glycosidase</keyword>
<keyword evidence="3" id="KW-0812">Transmembrane</keyword>
<dbReference type="Gene3D" id="2.60.40.10">
    <property type="entry name" value="Immunoglobulins"/>
    <property type="match status" value="1"/>
</dbReference>
<dbReference type="PANTHER" id="PTHR42715">
    <property type="entry name" value="BETA-GLUCOSIDASE"/>
    <property type="match status" value="1"/>
</dbReference>
<dbReference type="AlphaFoldDB" id="A0A564TGE1"/>
<evidence type="ECO:0000256" key="2">
    <source>
        <dbReference type="ARBA" id="ARBA00022801"/>
    </source>
</evidence>
<dbReference type="SUPFAM" id="SSF52279">
    <property type="entry name" value="Beta-D-glucan exohydrolase, C-terminal domain"/>
    <property type="match status" value="1"/>
</dbReference>
<dbReference type="GO" id="GO:0005975">
    <property type="term" value="P:carbohydrate metabolic process"/>
    <property type="evidence" value="ECO:0007669"/>
    <property type="project" value="InterPro"/>
</dbReference>
<dbReference type="SUPFAM" id="SSF51445">
    <property type="entry name" value="(Trans)glycosidases"/>
    <property type="match status" value="1"/>
</dbReference>
<dbReference type="Gene3D" id="3.20.20.300">
    <property type="entry name" value="Glycoside hydrolase, family 3, N-terminal domain"/>
    <property type="match status" value="1"/>
</dbReference>
<reference evidence="5 6" key="1">
    <citation type="submission" date="2019-07" db="EMBL/GenBank/DDBJ databases">
        <authorList>
            <person name="Hibberd C M."/>
            <person name="Gehrig L. J."/>
            <person name="Chang H.-W."/>
            <person name="Venkatesh S."/>
        </authorList>
    </citation>
    <scope>NUCLEOTIDE SEQUENCE [LARGE SCALE GENOMIC DNA]</scope>
    <source>
        <strain evidence="5">Ruminococcus_torques_SSTS_Bg7063</strain>
    </source>
</reference>
<keyword evidence="3" id="KW-1133">Transmembrane helix</keyword>
<dbReference type="Proteomes" id="UP000363661">
    <property type="component" value="Unassembled WGS sequence"/>
</dbReference>
<evidence type="ECO:0000256" key="3">
    <source>
        <dbReference type="SAM" id="Phobius"/>
    </source>
</evidence>
<evidence type="ECO:0000256" key="1">
    <source>
        <dbReference type="ARBA" id="ARBA00005336"/>
    </source>
</evidence>
<dbReference type="InterPro" id="IPR050288">
    <property type="entry name" value="Cellulose_deg_GH3"/>
</dbReference>
<keyword evidence="2 5" id="KW-0378">Hydrolase</keyword>
<dbReference type="InterPro" id="IPR001764">
    <property type="entry name" value="Glyco_hydro_3_N"/>
</dbReference>
<dbReference type="EC" id="3.2.1.21" evidence="5"/>
<evidence type="ECO:0000313" key="5">
    <source>
        <dbReference type="EMBL" id="VUX06423.1"/>
    </source>
</evidence>
<feature type="transmembrane region" description="Helical" evidence="3">
    <location>
        <begin position="31"/>
        <end position="52"/>
    </location>
</feature>
<accession>A0A564TGE1</accession>
<gene>
    <name evidence="5" type="primary">bglB_4</name>
    <name evidence="5" type="ORF">RTSSTS7063_01284</name>
</gene>
<dbReference type="InterPro" id="IPR036881">
    <property type="entry name" value="Glyco_hydro_3_C_sf"/>
</dbReference>
<dbReference type="Pfam" id="PF00933">
    <property type="entry name" value="Glyco_hydro_3"/>
    <property type="match status" value="1"/>
</dbReference>
<dbReference type="PRINTS" id="PR00133">
    <property type="entry name" value="GLHYDRLASE3"/>
</dbReference>
<dbReference type="Pfam" id="PF01915">
    <property type="entry name" value="Glyco_hydro_3_C"/>
    <property type="match status" value="1"/>
</dbReference>